<name>X1GM38_9ZZZZ</name>
<comment type="caution">
    <text evidence="1">The sequence shown here is derived from an EMBL/GenBank/DDBJ whole genome shotgun (WGS) entry which is preliminary data.</text>
</comment>
<reference evidence="1" key="1">
    <citation type="journal article" date="2014" name="Front. Microbiol.">
        <title>High frequency of phylogenetically diverse reductive dehalogenase-homologous genes in deep subseafloor sedimentary metagenomes.</title>
        <authorList>
            <person name="Kawai M."/>
            <person name="Futagami T."/>
            <person name="Toyoda A."/>
            <person name="Takaki Y."/>
            <person name="Nishi S."/>
            <person name="Hori S."/>
            <person name="Arai W."/>
            <person name="Tsubouchi T."/>
            <person name="Morono Y."/>
            <person name="Uchiyama I."/>
            <person name="Ito T."/>
            <person name="Fujiyama A."/>
            <person name="Inagaki F."/>
            <person name="Takami H."/>
        </authorList>
    </citation>
    <scope>NUCLEOTIDE SEQUENCE</scope>
    <source>
        <strain evidence="1">Expedition CK06-06</strain>
    </source>
</reference>
<dbReference type="EMBL" id="BARU01009875">
    <property type="protein sequence ID" value="GAH42694.1"/>
    <property type="molecule type" value="Genomic_DNA"/>
</dbReference>
<evidence type="ECO:0000313" key="1">
    <source>
        <dbReference type="EMBL" id="GAH42694.1"/>
    </source>
</evidence>
<proteinExistence type="predicted"/>
<protein>
    <submittedName>
        <fullName evidence="1">Uncharacterized protein</fullName>
    </submittedName>
</protein>
<dbReference type="AlphaFoldDB" id="X1GM38"/>
<sequence>MEKGVMAKLKDISNESWQAILRLPELINAIYRLNKSRDIQ</sequence>
<gene>
    <name evidence="1" type="ORF">S03H2_18977</name>
</gene>
<organism evidence="1">
    <name type="scientific">marine sediment metagenome</name>
    <dbReference type="NCBI Taxonomy" id="412755"/>
    <lineage>
        <taxon>unclassified sequences</taxon>
        <taxon>metagenomes</taxon>
        <taxon>ecological metagenomes</taxon>
    </lineage>
</organism>
<accession>X1GM38</accession>